<organism evidence="1">
    <name type="scientific">Siphoviridae sp. cthHz3</name>
    <dbReference type="NCBI Taxonomy" id="2825614"/>
    <lineage>
        <taxon>Viruses</taxon>
        <taxon>Duplodnaviria</taxon>
        <taxon>Heunggongvirae</taxon>
        <taxon>Uroviricota</taxon>
        <taxon>Caudoviricetes</taxon>
    </lineage>
</organism>
<reference evidence="1" key="1">
    <citation type="journal article" date="2021" name="Proc. Natl. Acad. Sci. U.S.A.">
        <title>A Catalog of Tens of Thousands of Viruses from Human Metagenomes Reveals Hidden Associations with Chronic Diseases.</title>
        <authorList>
            <person name="Tisza M.J."/>
            <person name="Buck C.B."/>
        </authorList>
    </citation>
    <scope>NUCLEOTIDE SEQUENCE</scope>
    <source>
        <strain evidence="1">CthHz3</strain>
    </source>
</reference>
<evidence type="ECO:0000313" key="1">
    <source>
        <dbReference type="EMBL" id="DAF99547.1"/>
    </source>
</evidence>
<sequence length="58" mass="6593">MALLKQSKLCRAMKASLRLLRSPMVFTLLPIWQRAQRQSHLALMASAQHLPLLLTPGR</sequence>
<dbReference type="EMBL" id="BK016167">
    <property type="protein sequence ID" value="DAF99547.1"/>
    <property type="molecule type" value="Genomic_DNA"/>
</dbReference>
<name>A0A8S5UYL6_9CAUD</name>
<protein>
    <submittedName>
        <fullName evidence="1">Uncharacterized protein</fullName>
    </submittedName>
</protein>
<accession>A0A8S5UYL6</accession>
<proteinExistence type="predicted"/>